<proteinExistence type="predicted"/>
<comment type="caution">
    <text evidence="1">The sequence shown here is derived from an EMBL/GenBank/DDBJ whole genome shotgun (WGS) entry which is preliminary data.</text>
</comment>
<organism evidence="1 2">
    <name type="scientific">Candidatus Gottesmanbacteria bacterium RIFCSPHIGHO2_01_FULL_40_15</name>
    <dbReference type="NCBI Taxonomy" id="1798376"/>
    <lineage>
        <taxon>Bacteria</taxon>
        <taxon>Candidatus Gottesmaniibacteriota</taxon>
    </lineage>
</organism>
<dbReference type="Proteomes" id="UP000177354">
    <property type="component" value="Unassembled WGS sequence"/>
</dbReference>
<dbReference type="EMBL" id="MFJF01000002">
    <property type="protein sequence ID" value="OGG08370.1"/>
    <property type="molecule type" value="Genomic_DNA"/>
</dbReference>
<dbReference type="AlphaFoldDB" id="A0A1F5Z7G3"/>
<accession>A0A1F5Z7G3</accession>
<name>A0A1F5Z7G3_9BACT</name>
<evidence type="ECO:0000313" key="2">
    <source>
        <dbReference type="Proteomes" id="UP000177354"/>
    </source>
</evidence>
<sequence length="103" mass="11553">MLERFFRPLRNLKRIEATAGGDEIKTFQVLHIRPAEAAPRLFEPIVDAASLHVQTAAQKVGIELPDVRFRIITDPHTDEIPGTHFGTQEGAINKAEMILQKRG</sequence>
<protein>
    <submittedName>
        <fullName evidence="1">Uncharacterized protein</fullName>
    </submittedName>
</protein>
<evidence type="ECO:0000313" key="1">
    <source>
        <dbReference type="EMBL" id="OGG08370.1"/>
    </source>
</evidence>
<reference evidence="1 2" key="1">
    <citation type="journal article" date="2016" name="Nat. Commun.">
        <title>Thousands of microbial genomes shed light on interconnected biogeochemical processes in an aquifer system.</title>
        <authorList>
            <person name="Anantharaman K."/>
            <person name="Brown C.T."/>
            <person name="Hug L.A."/>
            <person name="Sharon I."/>
            <person name="Castelle C.J."/>
            <person name="Probst A.J."/>
            <person name="Thomas B.C."/>
            <person name="Singh A."/>
            <person name="Wilkins M.J."/>
            <person name="Karaoz U."/>
            <person name="Brodie E.L."/>
            <person name="Williams K.H."/>
            <person name="Hubbard S.S."/>
            <person name="Banfield J.F."/>
        </authorList>
    </citation>
    <scope>NUCLEOTIDE SEQUENCE [LARGE SCALE GENOMIC DNA]</scope>
</reference>
<gene>
    <name evidence="1" type="ORF">A2777_02895</name>
</gene>